<protein>
    <submittedName>
        <fullName evidence="1">HAD-superfamily hydrolase, subfamily IIB</fullName>
    </submittedName>
</protein>
<reference evidence="1 2" key="1">
    <citation type="submission" date="2011-10" db="EMBL/GenBank/DDBJ databases">
        <title>The Noncontiguous Finished genome of Thermanaerovibrio velox DSM 12556.</title>
        <authorList>
            <consortium name="US DOE Joint Genome Institute (JGI-PGF)"/>
            <person name="Lucas S."/>
            <person name="Copeland A."/>
            <person name="Lapidus A."/>
            <person name="Glavina del Rio T."/>
            <person name="Dalin E."/>
            <person name="Tice H."/>
            <person name="Bruce D."/>
            <person name="Goodwin L."/>
            <person name="Pitluck S."/>
            <person name="Peters L."/>
            <person name="Mikhailova N."/>
            <person name="Teshima H."/>
            <person name="Kyrpides N."/>
            <person name="Mavromatis K."/>
            <person name="Ivanova N."/>
            <person name="Markowitz V."/>
            <person name="Cheng J.-F."/>
            <person name="Hugenholtz P."/>
            <person name="Woyke T."/>
            <person name="Wu D."/>
            <person name="Spring S."/>
            <person name="Brambilla E.-M."/>
            <person name="Klenk H.-P."/>
            <person name="Eisen J.A."/>
        </authorList>
    </citation>
    <scope>NUCLEOTIDE SEQUENCE [LARGE SCALE GENOMIC DNA]</scope>
    <source>
        <strain evidence="1 2">DSM 12556</strain>
    </source>
</reference>
<dbReference type="SUPFAM" id="SSF56784">
    <property type="entry name" value="HAD-like"/>
    <property type="match status" value="1"/>
</dbReference>
<dbReference type="GO" id="GO:0000287">
    <property type="term" value="F:magnesium ion binding"/>
    <property type="evidence" value="ECO:0007669"/>
    <property type="project" value="TreeGrafter"/>
</dbReference>
<dbReference type="InterPro" id="IPR006379">
    <property type="entry name" value="HAD-SF_hydro_IIB"/>
</dbReference>
<keyword evidence="1" id="KW-0378">Hydrolase</keyword>
<dbReference type="PANTHER" id="PTHR10000">
    <property type="entry name" value="PHOSPHOSERINE PHOSPHATASE"/>
    <property type="match status" value="1"/>
</dbReference>
<dbReference type="Proteomes" id="UP000005730">
    <property type="component" value="Chromosome"/>
</dbReference>
<dbReference type="Gene3D" id="3.30.1240.10">
    <property type="match status" value="1"/>
</dbReference>
<evidence type="ECO:0000313" key="2">
    <source>
        <dbReference type="Proteomes" id="UP000005730"/>
    </source>
</evidence>
<evidence type="ECO:0000313" key="1">
    <source>
        <dbReference type="EMBL" id="EHM10873.1"/>
    </source>
</evidence>
<sequence>MTTESCPPTREELLRGLAERGMRITFVTGRMFRSAMRFADRVPLGAPVVAYNGAMIVDQMGITWYHDPIPADTSLEVLRFFKSLGVYVQAYRDEELLVEEASSTRARYYTELSGVSPLEMGEALFDEPFASTKILAVEEDSSRLGRIIKEAASRFPDLEFYTSKGHFLEVMRRGVNKGSSLEMLCLLLGLQPQEVLVMGDGDNDRHMLSRFPTSVAVASASKGAKEAARFHVPEGIDPVSWIADNLLFPHDRCPLEVP</sequence>
<dbReference type="NCBIfam" id="TIGR01484">
    <property type="entry name" value="HAD-SF-IIB"/>
    <property type="match status" value="1"/>
</dbReference>
<dbReference type="GO" id="GO:0005829">
    <property type="term" value="C:cytosol"/>
    <property type="evidence" value="ECO:0007669"/>
    <property type="project" value="TreeGrafter"/>
</dbReference>
<name>H0UR36_9BACT</name>
<dbReference type="Pfam" id="PF08282">
    <property type="entry name" value="Hydrolase_3"/>
    <property type="match status" value="1"/>
</dbReference>
<dbReference type="GO" id="GO:0016791">
    <property type="term" value="F:phosphatase activity"/>
    <property type="evidence" value="ECO:0007669"/>
    <property type="project" value="TreeGrafter"/>
</dbReference>
<keyword evidence="2" id="KW-1185">Reference proteome</keyword>
<proteinExistence type="predicted"/>
<dbReference type="InterPro" id="IPR023214">
    <property type="entry name" value="HAD_sf"/>
</dbReference>
<dbReference type="EMBL" id="CM001377">
    <property type="protein sequence ID" value="EHM10873.1"/>
    <property type="molecule type" value="Genomic_DNA"/>
</dbReference>
<gene>
    <name evidence="1" type="ORF">TheveDRAFT_1755</name>
</gene>
<dbReference type="HOGENOM" id="CLU_044146_0_2_0"/>
<dbReference type="STRING" id="926567.TheveDRAFT_1755"/>
<dbReference type="PANTHER" id="PTHR10000:SF8">
    <property type="entry name" value="HAD SUPERFAMILY HYDROLASE-LIKE, TYPE 3"/>
    <property type="match status" value="1"/>
</dbReference>
<dbReference type="InterPro" id="IPR036412">
    <property type="entry name" value="HAD-like_sf"/>
</dbReference>
<accession>H0UR36</accession>
<dbReference type="AlphaFoldDB" id="H0UR36"/>
<dbReference type="Gene3D" id="3.40.50.1000">
    <property type="entry name" value="HAD superfamily/HAD-like"/>
    <property type="match status" value="1"/>
</dbReference>
<dbReference type="eggNOG" id="COG0561">
    <property type="taxonomic scope" value="Bacteria"/>
</dbReference>
<organism evidence="1 2">
    <name type="scientific">Thermanaerovibrio velox DSM 12556</name>
    <dbReference type="NCBI Taxonomy" id="926567"/>
    <lineage>
        <taxon>Bacteria</taxon>
        <taxon>Thermotogati</taxon>
        <taxon>Synergistota</taxon>
        <taxon>Synergistia</taxon>
        <taxon>Synergistales</taxon>
        <taxon>Synergistaceae</taxon>
        <taxon>Thermanaerovibrio</taxon>
    </lineage>
</organism>